<dbReference type="EMBL" id="BMKF01000002">
    <property type="protein sequence ID" value="GGB72301.1"/>
    <property type="molecule type" value="Genomic_DNA"/>
</dbReference>
<organism evidence="1 2">
    <name type="scientific">Henriciella pelagia</name>
    <dbReference type="NCBI Taxonomy" id="1977912"/>
    <lineage>
        <taxon>Bacteria</taxon>
        <taxon>Pseudomonadati</taxon>
        <taxon>Pseudomonadota</taxon>
        <taxon>Alphaproteobacteria</taxon>
        <taxon>Hyphomonadales</taxon>
        <taxon>Hyphomonadaceae</taxon>
        <taxon>Henriciella</taxon>
    </lineage>
</organism>
<proteinExistence type="predicted"/>
<sequence length="263" mass="29385">MMALLQAGFSEIGGSIMDVSWSDPQADWSSYDAAIIGTAWDYWDRLEEFLATLGHIASATRLYNPLELVHWNIHKTYLRDLEARGAKLIPTLWIDQMTEQKARAAFRDLQSEDLVFKRQIGAGAFDQHRLRAGDPIPAMTHPMMVQPFLPMIETEGELSFIFIDGELSHALIKRAAPGDYRIQSLYGGVETAIVPDGEDVRAARAVLDTLDDTPLYARVDMLRDGEGGLLLMELELIEPYLYPVQGPDIGRLLASAVRKRLAA</sequence>
<dbReference type="InterPro" id="IPR053191">
    <property type="entry name" value="DcsG_Biosynth_Enzyme"/>
</dbReference>
<dbReference type="Proteomes" id="UP000628854">
    <property type="component" value="Unassembled WGS sequence"/>
</dbReference>
<accession>A0ABQ1JMW2</accession>
<gene>
    <name evidence="1" type="ORF">GCM10011503_21230</name>
</gene>
<dbReference type="PANTHER" id="PTHR39217:SF1">
    <property type="entry name" value="GLUTATHIONE SYNTHETASE"/>
    <property type="match status" value="1"/>
</dbReference>
<evidence type="ECO:0000313" key="1">
    <source>
        <dbReference type="EMBL" id="GGB72301.1"/>
    </source>
</evidence>
<dbReference type="SUPFAM" id="SSF56059">
    <property type="entry name" value="Glutathione synthetase ATP-binding domain-like"/>
    <property type="match status" value="1"/>
</dbReference>
<dbReference type="PANTHER" id="PTHR39217">
    <property type="match status" value="1"/>
</dbReference>
<name>A0ABQ1JMW2_9PROT</name>
<evidence type="ECO:0000313" key="2">
    <source>
        <dbReference type="Proteomes" id="UP000628854"/>
    </source>
</evidence>
<reference evidence="2" key="1">
    <citation type="journal article" date="2019" name="Int. J. Syst. Evol. Microbiol.">
        <title>The Global Catalogue of Microorganisms (GCM) 10K type strain sequencing project: providing services to taxonomists for standard genome sequencing and annotation.</title>
        <authorList>
            <consortium name="The Broad Institute Genomics Platform"/>
            <consortium name="The Broad Institute Genome Sequencing Center for Infectious Disease"/>
            <person name="Wu L."/>
            <person name="Ma J."/>
        </authorList>
    </citation>
    <scope>NUCLEOTIDE SEQUENCE [LARGE SCALE GENOMIC DNA]</scope>
    <source>
        <strain evidence="2">CGMCC 1.15928</strain>
    </source>
</reference>
<protein>
    <recommendedName>
        <fullName evidence="3">Prokaryotic glutathione synthetase ATP-binding domain-containing protein</fullName>
    </recommendedName>
</protein>
<keyword evidence="2" id="KW-1185">Reference proteome</keyword>
<evidence type="ECO:0008006" key="3">
    <source>
        <dbReference type="Google" id="ProtNLM"/>
    </source>
</evidence>
<comment type="caution">
    <text evidence="1">The sequence shown here is derived from an EMBL/GenBank/DDBJ whole genome shotgun (WGS) entry which is preliminary data.</text>
</comment>